<dbReference type="EMBL" id="BRXZ01007287">
    <property type="protein sequence ID" value="GMI26541.1"/>
    <property type="molecule type" value="Genomic_DNA"/>
</dbReference>
<dbReference type="Proteomes" id="UP001165082">
    <property type="component" value="Unassembled WGS sequence"/>
</dbReference>
<dbReference type="AlphaFoldDB" id="A0A9W7G0T1"/>
<feature type="non-terminal residue" evidence="1">
    <location>
        <position position="62"/>
    </location>
</feature>
<keyword evidence="2" id="KW-1185">Reference proteome</keyword>
<proteinExistence type="predicted"/>
<accession>A0A9W7G0T1</accession>
<name>A0A9W7G0T1_9STRA</name>
<gene>
    <name evidence="1" type="ORF">TrRE_jg11982</name>
</gene>
<organism evidence="1 2">
    <name type="scientific">Triparma retinervis</name>
    <dbReference type="NCBI Taxonomy" id="2557542"/>
    <lineage>
        <taxon>Eukaryota</taxon>
        <taxon>Sar</taxon>
        <taxon>Stramenopiles</taxon>
        <taxon>Ochrophyta</taxon>
        <taxon>Bolidophyceae</taxon>
        <taxon>Parmales</taxon>
        <taxon>Triparmaceae</taxon>
        <taxon>Triparma</taxon>
    </lineage>
</organism>
<evidence type="ECO:0000313" key="2">
    <source>
        <dbReference type="Proteomes" id="UP001165082"/>
    </source>
</evidence>
<evidence type="ECO:0000313" key="1">
    <source>
        <dbReference type="EMBL" id="GMI26541.1"/>
    </source>
</evidence>
<protein>
    <submittedName>
        <fullName evidence="1">Uncharacterized protein</fullName>
    </submittedName>
</protein>
<sequence length="62" mass="6503">DPSLTSIYGAPSSFGTTGSGLRGHYKAVDNLRKIKGLPTLTSLVVVDTFSPPDDLPDVPSDE</sequence>
<reference evidence="1" key="1">
    <citation type="submission" date="2022-07" db="EMBL/GenBank/DDBJ databases">
        <title>Genome analysis of Parmales, a sister group of diatoms, reveals the evolutionary specialization of diatoms from phago-mixotrophs to photoautotrophs.</title>
        <authorList>
            <person name="Ban H."/>
            <person name="Sato S."/>
            <person name="Yoshikawa S."/>
            <person name="Kazumasa Y."/>
            <person name="Nakamura Y."/>
            <person name="Ichinomiya M."/>
            <person name="Saitoh K."/>
            <person name="Sato N."/>
            <person name="Blanc-Mathieu R."/>
            <person name="Endo H."/>
            <person name="Kuwata A."/>
            <person name="Ogata H."/>
        </authorList>
    </citation>
    <scope>NUCLEOTIDE SEQUENCE</scope>
</reference>
<feature type="non-terminal residue" evidence="1">
    <location>
        <position position="1"/>
    </location>
</feature>
<comment type="caution">
    <text evidence="1">The sequence shown here is derived from an EMBL/GenBank/DDBJ whole genome shotgun (WGS) entry which is preliminary data.</text>
</comment>